<dbReference type="Gene3D" id="1.10.10.10">
    <property type="entry name" value="Winged helix-like DNA-binding domain superfamily/Winged helix DNA-binding domain"/>
    <property type="match status" value="1"/>
</dbReference>
<dbReference type="InterPro" id="IPR016032">
    <property type="entry name" value="Sig_transdc_resp-reg_C-effctor"/>
</dbReference>
<dbReference type="AlphaFoldDB" id="A0A7W9AI27"/>
<dbReference type="Proteomes" id="UP000549617">
    <property type="component" value="Unassembled WGS sequence"/>
</dbReference>
<keyword evidence="3" id="KW-0238">DNA-binding</keyword>
<dbReference type="InterPro" id="IPR000792">
    <property type="entry name" value="Tscrpt_reg_LuxR_C"/>
</dbReference>
<accession>A0A7W9AI27</accession>
<keyword evidence="4" id="KW-1185">Reference proteome</keyword>
<dbReference type="GO" id="GO:0003677">
    <property type="term" value="F:DNA binding"/>
    <property type="evidence" value="ECO:0007669"/>
    <property type="project" value="UniProtKB-KW"/>
</dbReference>
<gene>
    <name evidence="3" type="ORF">FHS49_002108</name>
</gene>
<organism evidence="3 4">
    <name type="scientific">Sphingobium boeckii</name>
    <dbReference type="NCBI Taxonomy" id="1082345"/>
    <lineage>
        <taxon>Bacteria</taxon>
        <taxon>Pseudomonadati</taxon>
        <taxon>Pseudomonadota</taxon>
        <taxon>Alphaproteobacteria</taxon>
        <taxon>Sphingomonadales</taxon>
        <taxon>Sphingomonadaceae</taxon>
        <taxon>Sphingobium</taxon>
    </lineage>
</organism>
<feature type="region of interest" description="Disordered" evidence="1">
    <location>
        <begin position="1"/>
        <end position="21"/>
    </location>
</feature>
<evidence type="ECO:0000313" key="3">
    <source>
        <dbReference type="EMBL" id="MBB5686092.1"/>
    </source>
</evidence>
<feature type="domain" description="HTH luxR-type" evidence="2">
    <location>
        <begin position="158"/>
        <end position="215"/>
    </location>
</feature>
<dbReference type="InterPro" id="IPR036388">
    <property type="entry name" value="WH-like_DNA-bd_sf"/>
</dbReference>
<dbReference type="SMART" id="SM00421">
    <property type="entry name" value="HTH_LUXR"/>
    <property type="match status" value="1"/>
</dbReference>
<dbReference type="RefSeq" id="WP_184018120.1">
    <property type="nucleotide sequence ID" value="NZ_JACIJC010000003.1"/>
</dbReference>
<protein>
    <submittedName>
        <fullName evidence="3">DNA-binding CsgD family transcriptional regulator</fullName>
    </submittedName>
</protein>
<reference evidence="3 4" key="1">
    <citation type="submission" date="2020-08" db="EMBL/GenBank/DDBJ databases">
        <title>Genomic Encyclopedia of Type Strains, Phase IV (KMG-IV): sequencing the most valuable type-strain genomes for metagenomic binning, comparative biology and taxonomic classification.</title>
        <authorList>
            <person name="Goeker M."/>
        </authorList>
    </citation>
    <scope>NUCLEOTIDE SEQUENCE [LARGE SCALE GENOMIC DNA]</scope>
    <source>
        <strain evidence="3 4">DSM 25079</strain>
    </source>
</reference>
<dbReference type="GO" id="GO:0006355">
    <property type="term" value="P:regulation of DNA-templated transcription"/>
    <property type="evidence" value="ECO:0007669"/>
    <property type="project" value="InterPro"/>
</dbReference>
<evidence type="ECO:0000259" key="2">
    <source>
        <dbReference type="SMART" id="SM00421"/>
    </source>
</evidence>
<sequence length="227" mass="24565">MGMIAGISAQTAHRDSPGDPLPDFAMRAASARSLAELTTAFAAAIAGEGFDHHLCLMLEEGSRFSSLFGDMNGMSIEALRIARARPEYPRLILDGADRGLLIPIQRRDITLLVLVTGPGEMPQRDRIARLQALADLYADQGMTLFDQRRGIREDAPENAGLSLIQRQSLALILTGYQDFEIAPLLGLTALAVRAQVHHAMTLLDADTRAEAVAIAARRGLLVGLDRQ</sequence>
<proteinExistence type="predicted"/>
<dbReference type="SUPFAM" id="SSF46894">
    <property type="entry name" value="C-terminal effector domain of the bipartite response regulators"/>
    <property type="match status" value="1"/>
</dbReference>
<dbReference type="EMBL" id="JACIJC010000003">
    <property type="protein sequence ID" value="MBB5686092.1"/>
    <property type="molecule type" value="Genomic_DNA"/>
</dbReference>
<name>A0A7W9AI27_9SPHN</name>
<comment type="caution">
    <text evidence="3">The sequence shown here is derived from an EMBL/GenBank/DDBJ whole genome shotgun (WGS) entry which is preliminary data.</text>
</comment>
<evidence type="ECO:0000313" key="4">
    <source>
        <dbReference type="Proteomes" id="UP000549617"/>
    </source>
</evidence>
<evidence type="ECO:0000256" key="1">
    <source>
        <dbReference type="SAM" id="MobiDB-lite"/>
    </source>
</evidence>